<dbReference type="AlphaFoldDB" id="A0A0U1PX07"/>
<evidence type="ECO:0000313" key="9">
    <source>
        <dbReference type="EMBL" id="KKW66986.1"/>
    </source>
</evidence>
<protein>
    <submittedName>
        <fullName evidence="9">Channel protein TolC</fullName>
    </submittedName>
</protein>
<dbReference type="RefSeq" id="WP_046742651.1">
    <property type="nucleotide sequence ID" value="NZ_LBNQ01000040.1"/>
</dbReference>
<name>A0A0U1PX07_9BURK</name>
<feature type="chain" id="PRO_5006712976" evidence="8">
    <location>
        <begin position="23"/>
        <end position="462"/>
    </location>
</feature>
<dbReference type="Proteomes" id="UP000050580">
    <property type="component" value="Unassembled WGS sequence"/>
</dbReference>
<dbReference type="GO" id="GO:0015562">
    <property type="term" value="F:efflux transmembrane transporter activity"/>
    <property type="evidence" value="ECO:0007669"/>
    <property type="project" value="InterPro"/>
</dbReference>
<dbReference type="EMBL" id="LBNQ01000040">
    <property type="protein sequence ID" value="KKW66986.1"/>
    <property type="molecule type" value="Genomic_DNA"/>
</dbReference>
<keyword evidence="6" id="KW-0472">Membrane</keyword>
<dbReference type="Gene3D" id="1.20.1600.10">
    <property type="entry name" value="Outer membrane efflux proteins (OEP)"/>
    <property type="match status" value="1"/>
</dbReference>
<feature type="signal peptide" evidence="8">
    <location>
        <begin position="1"/>
        <end position="22"/>
    </location>
</feature>
<dbReference type="Pfam" id="PF02321">
    <property type="entry name" value="OEP"/>
    <property type="match status" value="2"/>
</dbReference>
<evidence type="ECO:0000256" key="4">
    <source>
        <dbReference type="ARBA" id="ARBA00022452"/>
    </source>
</evidence>
<keyword evidence="7" id="KW-0998">Cell outer membrane</keyword>
<keyword evidence="3" id="KW-0813">Transport</keyword>
<keyword evidence="8" id="KW-0732">Signal</keyword>
<sequence>MAFHLPFRSAVLTALVASSVLALPCVQAQSLTALVEAASGYDAQWRAALAEREAAARRSDQARAPLLPQLGVGAELSRAQTRSHTDLADARHTGTTRSIAIEASQALYRPTDRLQYAQSQRAIALAQHQLDAAAQALIVRVAQAYFEVLAAEDTLTFVKAQKAAVQEQLAAAQRNFEVGNATITDTREAQARFDLIHAQEIAAANDLEIKKLALDQTVGIVQARPWRLRENAELPPLTPSSVLDWTAAAERDQPQIQRALVALDIARMETEKARTGHLPTVDLTARLGQTSNPDGTPSNALGARNRQASIGVQLNLPLFTGFAVENRVRETVALEEQARAQLDDVRRQVLQATRTAFLGLQSRLSQVQALEAAQASSLSALEANQLGYEVGVRINLDVLDAQSQLFDTRRQLAQARYDVLLTHLQLAQASGTLDMEDVRRINALLEPRSGDAAATAVAGDQR</sequence>
<keyword evidence="4" id="KW-1134">Transmembrane beta strand</keyword>
<comment type="subcellular location">
    <subcellularLocation>
        <location evidence="1">Cell outer membrane</location>
    </subcellularLocation>
</comment>
<dbReference type="GO" id="GO:1990281">
    <property type="term" value="C:efflux pump complex"/>
    <property type="evidence" value="ECO:0007669"/>
    <property type="project" value="TreeGrafter"/>
</dbReference>
<reference evidence="9 10" key="1">
    <citation type="submission" date="2015-05" db="EMBL/GenBank/DDBJ databases">
        <title>Draft genome sequence of Lampropedia sp. CT6, isolated from the microbial mat of a hot water spring, located at Manikaran, India.</title>
        <authorList>
            <person name="Tripathi C."/>
            <person name="Rani P."/>
            <person name="Mahato N.K."/>
            <person name="Lal R."/>
        </authorList>
    </citation>
    <scope>NUCLEOTIDE SEQUENCE [LARGE SCALE GENOMIC DNA]</scope>
    <source>
        <strain evidence="9 10">CT6</strain>
    </source>
</reference>
<evidence type="ECO:0000256" key="3">
    <source>
        <dbReference type="ARBA" id="ARBA00022448"/>
    </source>
</evidence>
<keyword evidence="5" id="KW-0812">Transmembrane</keyword>
<comment type="similarity">
    <text evidence="2">Belongs to the outer membrane factor (OMF) (TC 1.B.17) family.</text>
</comment>
<dbReference type="GO" id="GO:0015288">
    <property type="term" value="F:porin activity"/>
    <property type="evidence" value="ECO:0007669"/>
    <property type="project" value="TreeGrafter"/>
</dbReference>
<dbReference type="PANTHER" id="PTHR30026:SF20">
    <property type="entry name" value="OUTER MEMBRANE PROTEIN TOLC"/>
    <property type="match status" value="1"/>
</dbReference>
<comment type="caution">
    <text evidence="9">The sequence shown here is derived from an EMBL/GenBank/DDBJ whole genome shotgun (WGS) entry which is preliminary data.</text>
</comment>
<dbReference type="InterPro" id="IPR003423">
    <property type="entry name" value="OMP_efflux"/>
</dbReference>
<gene>
    <name evidence="9" type="ORF">AAV94_13065</name>
</gene>
<evidence type="ECO:0000256" key="1">
    <source>
        <dbReference type="ARBA" id="ARBA00004442"/>
    </source>
</evidence>
<accession>A0A0U1PX07</accession>
<dbReference type="OrthoDB" id="9813458at2"/>
<proteinExistence type="inferred from homology"/>
<dbReference type="SUPFAM" id="SSF56954">
    <property type="entry name" value="Outer membrane efflux proteins (OEP)"/>
    <property type="match status" value="1"/>
</dbReference>
<dbReference type="InterPro" id="IPR051906">
    <property type="entry name" value="TolC-like"/>
</dbReference>
<evidence type="ECO:0000256" key="7">
    <source>
        <dbReference type="ARBA" id="ARBA00023237"/>
    </source>
</evidence>
<dbReference type="STRING" id="1610491.AAV94_13065"/>
<dbReference type="PATRIC" id="fig|1610491.3.peg.2777"/>
<evidence type="ECO:0000313" key="10">
    <source>
        <dbReference type="Proteomes" id="UP000050580"/>
    </source>
</evidence>
<evidence type="ECO:0000256" key="6">
    <source>
        <dbReference type="ARBA" id="ARBA00023136"/>
    </source>
</evidence>
<evidence type="ECO:0000256" key="2">
    <source>
        <dbReference type="ARBA" id="ARBA00007613"/>
    </source>
</evidence>
<evidence type="ECO:0000256" key="5">
    <source>
        <dbReference type="ARBA" id="ARBA00022692"/>
    </source>
</evidence>
<dbReference type="PANTHER" id="PTHR30026">
    <property type="entry name" value="OUTER MEMBRANE PROTEIN TOLC"/>
    <property type="match status" value="1"/>
</dbReference>
<evidence type="ECO:0000256" key="8">
    <source>
        <dbReference type="SAM" id="SignalP"/>
    </source>
</evidence>
<dbReference type="InterPro" id="IPR010130">
    <property type="entry name" value="T1SS_OMP_TolC"/>
</dbReference>
<dbReference type="GO" id="GO:0009279">
    <property type="term" value="C:cell outer membrane"/>
    <property type="evidence" value="ECO:0007669"/>
    <property type="project" value="UniProtKB-SubCell"/>
</dbReference>
<dbReference type="NCBIfam" id="TIGR01844">
    <property type="entry name" value="type_I_sec_TolC"/>
    <property type="match status" value="1"/>
</dbReference>
<organism evidence="9 10">
    <name type="scientific">Lampropedia cohaerens</name>
    <dbReference type="NCBI Taxonomy" id="1610491"/>
    <lineage>
        <taxon>Bacteria</taxon>
        <taxon>Pseudomonadati</taxon>
        <taxon>Pseudomonadota</taxon>
        <taxon>Betaproteobacteria</taxon>
        <taxon>Burkholderiales</taxon>
        <taxon>Comamonadaceae</taxon>
        <taxon>Lampropedia</taxon>
    </lineage>
</organism>
<keyword evidence="10" id="KW-1185">Reference proteome</keyword>